<organism evidence="1 2">
    <name type="scientific">Romboutsia weinsteinii</name>
    <dbReference type="NCBI Taxonomy" id="2020949"/>
    <lineage>
        <taxon>Bacteria</taxon>
        <taxon>Bacillati</taxon>
        <taxon>Bacillota</taxon>
        <taxon>Clostridia</taxon>
        <taxon>Peptostreptococcales</taxon>
        <taxon>Peptostreptococcaceae</taxon>
        <taxon>Romboutsia</taxon>
    </lineage>
</organism>
<dbReference type="OrthoDB" id="1045432at2"/>
<dbReference type="NCBIfam" id="TIGR00616">
    <property type="entry name" value="rect"/>
    <property type="match status" value="1"/>
</dbReference>
<dbReference type="AlphaFoldDB" id="A0A371IZB6"/>
<protein>
    <submittedName>
        <fullName evidence="1">Recombinase RecT</fullName>
    </submittedName>
</protein>
<keyword evidence="2" id="KW-1185">Reference proteome</keyword>
<dbReference type="InterPro" id="IPR004590">
    <property type="entry name" value="ssDNA_annealing_RecT"/>
</dbReference>
<gene>
    <name evidence="1" type="ORF">CHL78_016140</name>
</gene>
<dbReference type="Pfam" id="PF03837">
    <property type="entry name" value="RecT"/>
    <property type="match status" value="1"/>
</dbReference>
<dbReference type="Proteomes" id="UP000215694">
    <property type="component" value="Unassembled WGS sequence"/>
</dbReference>
<name>A0A371IZB6_9FIRM</name>
<dbReference type="RefSeq" id="WP_094369469.1">
    <property type="nucleotide sequence ID" value="NZ_NOJY02000045.1"/>
</dbReference>
<sequence length="273" mass="30974">MTNLKNTLKNKEAKGNNLAINPSYAMKQLMIKMKGEITSALPKELCSERFQRVALTAFNSNPKLQNCAPMTFIAAMMQSDQLGLEPNTPLGQAYLIPYKVKGIDKVQFQIGYKGLLELAHRSGRLKTLYAHEVRENDEFDIDYGLEQRLIHKPLLKGNRGEVIGYYAVYHLEHNGYSFVFMTYDEVLEHGKKYSKSFEGGIWEKEFDSMAKKTVIKKLLKYAPLSIEIQKAINFDESVKGSIDSDMLLVDKADESIDVEGNVLNQRGIKYGCI</sequence>
<accession>A0A371IZB6</accession>
<dbReference type="InterPro" id="IPR018330">
    <property type="entry name" value="RecT_fam"/>
</dbReference>
<dbReference type="GO" id="GO:0006259">
    <property type="term" value="P:DNA metabolic process"/>
    <property type="evidence" value="ECO:0007669"/>
    <property type="project" value="InterPro"/>
</dbReference>
<dbReference type="EMBL" id="NOJY02000045">
    <property type="protein sequence ID" value="RDY25825.1"/>
    <property type="molecule type" value="Genomic_DNA"/>
</dbReference>
<dbReference type="GO" id="GO:0003677">
    <property type="term" value="F:DNA binding"/>
    <property type="evidence" value="ECO:0007669"/>
    <property type="project" value="InterPro"/>
</dbReference>
<evidence type="ECO:0000313" key="2">
    <source>
        <dbReference type="Proteomes" id="UP000215694"/>
    </source>
</evidence>
<proteinExistence type="predicted"/>
<reference evidence="1 2" key="1">
    <citation type="journal article" date="2017" name="Genome Announc.">
        <title>Draft Genome Sequence of Romboutsia weinsteinii sp. nov. Strain CCRI-19649(T) Isolated from Surface Water.</title>
        <authorList>
            <person name="Maheux A.F."/>
            <person name="Boudreau D.K."/>
            <person name="Berube E."/>
            <person name="Boissinot M."/>
            <person name="Cantin P."/>
            <person name="Raymond F."/>
            <person name="Corbeil J."/>
            <person name="Omar R.F."/>
            <person name="Bergeron M.G."/>
        </authorList>
    </citation>
    <scope>NUCLEOTIDE SEQUENCE [LARGE SCALE GENOMIC DNA]</scope>
    <source>
        <strain evidence="1 2">CCRI-19649</strain>
    </source>
</reference>
<evidence type="ECO:0000313" key="1">
    <source>
        <dbReference type="EMBL" id="RDY25825.1"/>
    </source>
</evidence>
<comment type="caution">
    <text evidence="1">The sequence shown here is derived from an EMBL/GenBank/DDBJ whole genome shotgun (WGS) entry which is preliminary data.</text>
</comment>